<comment type="similarity">
    <text evidence="3 12">Belongs to the glycosyltransferase 10 family.</text>
</comment>
<evidence type="ECO:0000313" key="15">
    <source>
        <dbReference type="Proteomes" id="UP000694920"/>
    </source>
</evidence>
<comment type="pathway">
    <text evidence="2">Protein modification; protein glycosylation.</text>
</comment>
<evidence type="ECO:0000256" key="12">
    <source>
        <dbReference type="RuleBase" id="RU003832"/>
    </source>
</evidence>
<proteinExistence type="inferred from homology"/>
<dbReference type="InterPro" id="IPR001503">
    <property type="entry name" value="Glyco_trans_10"/>
</dbReference>
<dbReference type="InterPro" id="IPR055270">
    <property type="entry name" value="Glyco_tran_10_C"/>
</dbReference>
<keyword evidence="15" id="KW-1185">Reference proteome</keyword>
<evidence type="ECO:0000256" key="6">
    <source>
        <dbReference type="ARBA" id="ARBA00022692"/>
    </source>
</evidence>
<evidence type="ECO:0000256" key="8">
    <source>
        <dbReference type="ARBA" id="ARBA00022989"/>
    </source>
</evidence>
<keyword evidence="9 12" id="KW-0333">Golgi apparatus</keyword>
<evidence type="ECO:0000313" key="16">
    <source>
        <dbReference type="RefSeq" id="XP_024935500.1"/>
    </source>
</evidence>
<dbReference type="SUPFAM" id="SSF53756">
    <property type="entry name" value="UDP-Glycosyltransferase/glycogen phosphorylase"/>
    <property type="match status" value="1"/>
</dbReference>
<name>A0AAJ7R6Y8_CEPCN</name>
<keyword evidence="8" id="KW-1133">Transmembrane helix</keyword>
<dbReference type="FunFam" id="3.40.50.11660:FF:000002">
    <property type="entry name" value="Alpha-(1,3)-fucosyltransferase"/>
    <property type="match status" value="1"/>
</dbReference>
<protein>
    <recommendedName>
        <fullName evidence="12">Fucosyltransferase</fullName>
        <ecNumber evidence="12">2.4.1.-</ecNumber>
    </recommendedName>
</protein>
<keyword evidence="5 12" id="KW-0808">Transferase</keyword>
<dbReference type="Gene3D" id="3.40.50.11660">
    <property type="entry name" value="Glycosyl transferase family 10, C-terminal domain"/>
    <property type="match status" value="1"/>
</dbReference>
<evidence type="ECO:0000256" key="3">
    <source>
        <dbReference type="ARBA" id="ARBA00008919"/>
    </source>
</evidence>
<dbReference type="Pfam" id="PF17039">
    <property type="entry name" value="Glyco_tran_10_N"/>
    <property type="match status" value="1"/>
</dbReference>
<dbReference type="GO" id="GO:0032580">
    <property type="term" value="C:Golgi cisterna membrane"/>
    <property type="evidence" value="ECO:0007669"/>
    <property type="project" value="UniProtKB-SubCell"/>
</dbReference>
<dbReference type="KEGG" id="ccin:112493600"/>
<dbReference type="RefSeq" id="XP_024935500.1">
    <property type="nucleotide sequence ID" value="XM_025079732.1"/>
</dbReference>
<evidence type="ECO:0000259" key="14">
    <source>
        <dbReference type="Pfam" id="PF17039"/>
    </source>
</evidence>
<sequence length="434" mass="51155">MVNVSMGLKLLLLLSVISVLLYILFIEYFTIYDTAVNKLKYSIQLNHKGNSSNELSKHLNKIEKKKYTNEEIENMSNLGKLLFLAANGTYPPASQRSNKYLILVWQYGSYLERRHLRRFSSKMYSPWLDCSVECQLSYNSRDLKKADAVLFHLHRMKNRQQMPRRMHLLQRWVFLTDESPLHTFLYGNQELTDYNGLFNWSMSYRSDSDVPVPYGRTIDRQVDVDLTEFYDMFKKKNNLVAIMGSNCGGSNGRWNYVKHLKNLLGDHLDIYGHCLQGNINACPGHFDNDCTVLESYKFYLAFENSNCKEYLTEKTFWHGYHKWAVPIIMGAAQSECEKLLPPKSYLHVEDFASPAVLATYLLYLHRHDDEYFTFHQWRRHYKVINEHGYFGSASKHYCRLCEALHYNSPKAKTYQNLEQFWSKEKDCTLVAWNR</sequence>
<keyword evidence="4 12" id="KW-0328">Glycosyltransferase</keyword>
<comment type="subcellular location">
    <subcellularLocation>
        <location evidence="1 12">Golgi apparatus</location>
        <location evidence="1 12">Golgi stack membrane</location>
        <topology evidence="1 12">Single-pass type II membrane protein</topology>
    </subcellularLocation>
</comment>
<evidence type="ECO:0000256" key="11">
    <source>
        <dbReference type="ARBA" id="ARBA00023180"/>
    </source>
</evidence>
<keyword evidence="6 12" id="KW-0812">Transmembrane</keyword>
<dbReference type="PANTHER" id="PTHR48438">
    <property type="entry name" value="ALPHA-(1,3)-FUCOSYLTRANSFERASE C-RELATED"/>
    <property type="match status" value="1"/>
</dbReference>
<keyword evidence="11" id="KW-0325">Glycoprotein</keyword>
<organism evidence="15 16">
    <name type="scientific">Cephus cinctus</name>
    <name type="common">Wheat stem sawfly</name>
    <dbReference type="NCBI Taxonomy" id="211228"/>
    <lineage>
        <taxon>Eukaryota</taxon>
        <taxon>Metazoa</taxon>
        <taxon>Ecdysozoa</taxon>
        <taxon>Arthropoda</taxon>
        <taxon>Hexapoda</taxon>
        <taxon>Insecta</taxon>
        <taxon>Pterygota</taxon>
        <taxon>Neoptera</taxon>
        <taxon>Endopterygota</taxon>
        <taxon>Hymenoptera</taxon>
        <taxon>Cephoidea</taxon>
        <taxon>Cephidae</taxon>
        <taxon>Cephus</taxon>
    </lineage>
</organism>
<evidence type="ECO:0000256" key="2">
    <source>
        <dbReference type="ARBA" id="ARBA00004922"/>
    </source>
</evidence>
<dbReference type="Proteomes" id="UP000694920">
    <property type="component" value="Unplaced"/>
</dbReference>
<dbReference type="InterPro" id="IPR038577">
    <property type="entry name" value="GT10-like_C_sf"/>
</dbReference>
<evidence type="ECO:0000256" key="7">
    <source>
        <dbReference type="ARBA" id="ARBA00022968"/>
    </source>
</evidence>
<gene>
    <name evidence="16" type="primary">LOC112493600</name>
</gene>
<evidence type="ECO:0000256" key="5">
    <source>
        <dbReference type="ARBA" id="ARBA00022679"/>
    </source>
</evidence>
<reference evidence="16" key="1">
    <citation type="submission" date="2025-08" db="UniProtKB">
        <authorList>
            <consortium name="RefSeq"/>
        </authorList>
    </citation>
    <scope>IDENTIFICATION</scope>
</reference>
<dbReference type="GeneID" id="112493600"/>
<dbReference type="GO" id="GO:0008417">
    <property type="term" value="F:fucosyltransferase activity"/>
    <property type="evidence" value="ECO:0007669"/>
    <property type="project" value="InterPro"/>
</dbReference>
<evidence type="ECO:0000256" key="10">
    <source>
        <dbReference type="ARBA" id="ARBA00023136"/>
    </source>
</evidence>
<dbReference type="AlphaFoldDB" id="A0AAJ7R6Y8"/>
<feature type="domain" description="Fucosyltransferase N-terminal" evidence="14">
    <location>
        <begin position="98"/>
        <end position="215"/>
    </location>
</feature>
<dbReference type="Pfam" id="PF00852">
    <property type="entry name" value="Glyco_transf_10"/>
    <property type="match status" value="1"/>
</dbReference>
<evidence type="ECO:0000256" key="9">
    <source>
        <dbReference type="ARBA" id="ARBA00023034"/>
    </source>
</evidence>
<evidence type="ECO:0000259" key="13">
    <source>
        <dbReference type="Pfam" id="PF00852"/>
    </source>
</evidence>
<evidence type="ECO:0000256" key="1">
    <source>
        <dbReference type="ARBA" id="ARBA00004447"/>
    </source>
</evidence>
<dbReference type="EC" id="2.4.1.-" evidence="12"/>
<keyword evidence="10" id="KW-0472">Membrane</keyword>
<dbReference type="PANTHER" id="PTHR48438:SF1">
    <property type="entry name" value="ALPHA-(1,3)-FUCOSYLTRANSFERASE C-RELATED"/>
    <property type="match status" value="1"/>
</dbReference>
<feature type="domain" description="Fucosyltransferase C-terminal" evidence="13">
    <location>
        <begin position="234"/>
        <end position="419"/>
    </location>
</feature>
<evidence type="ECO:0000256" key="4">
    <source>
        <dbReference type="ARBA" id="ARBA00022676"/>
    </source>
</evidence>
<accession>A0AAJ7R6Y8</accession>
<keyword evidence="7" id="KW-0735">Signal-anchor</keyword>
<dbReference type="InterPro" id="IPR031481">
    <property type="entry name" value="Glyco_tran_10_N"/>
</dbReference>